<dbReference type="GO" id="GO:0019706">
    <property type="term" value="F:protein-cysteine S-palmitoyltransferase activity"/>
    <property type="evidence" value="ECO:0007669"/>
    <property type="project" value="UniProtKB-EC"/>
</dbReference>
<dbReference type="InterPro" id="IPR001594">
    <property type="entry name" value="Palmitoyltrfase_DHHC"/>
</dbReference>
<name>A0A7J7N3B7_9MAGN</name>
<feature type="transmembrane region" description="Helical" evidence="8">
    <location>
        <begin position="159"/>
        <end position="178"/>
    </location>
</feature>
<evidence type="ECO:0000313" key="10">
    <source>
        <dbReference type="EMBL" id="KAF6161623.1"/>
    </source>
</evidence>
<dbReference type="InterPro" id="IPR039859">
    <property type="entry name" value="PFA4/ZDH16/20/ERF2-like"/>
</dbReference>
<evidence type="ECO:0000313" key="11">
    <source>
        <dbReference type="Proteomes" id="UP000541444"/>
    </source>
</evidence>
<keyword evidence="3 8" id="KW-0808">Transferase</keyword>
<comment type="catalytic activity">
    <reaction evidence="8">
        <text>L-cysteinyl-[protein] + hexadecanoyl-CoA = S-hexadecanoyl-L-cysteinyl-[protein] + CoA</text>
        <dbReference type="Rhea" id="RHEA:36683"/>
        <dbReference type="Rhea" id="RHEA-COMP:10131"/>
        <dbReference type="Rhea" id="RHEA-COMP:11032"/>
        <dbReference type="ChEBI" id="CHEBI:29950"/>
        <dbReference type="ChEBI" id="CHEBI:57287"/>
        <dbReference type="ChEBI" id="CHEBI:57379"/>
        <dbReference type="ChEBI" id="CHEBI:74151"/>
        <dbReference type="EC" id="2.3.1.225"/>
    </reaction>
</comment>
<dbReference type="Pfam" id="PF01529">
    <property type="entry name" value="DHHC"/>
    <property type="match status" value="1"/>
</dbReference>
<organism evidence="10 11">
    <name type="scientific">Kingdonia uniflora</name>
    <dbReference type="NCBI Taxonomy" id="39325"/>
    <lineage>
        <taxon>Eukaryota</taxon>
        <taxon>Viridiplantae</taxon>
        <taxon>Streptophyta</taxon>
        <taxon>Embryophyta</taxon>
        <taxon>Tracheophyta</taxon>
        <taxon>Spermatophyta</taxon>
        <taxon>Magnoliopsida</taxon>
        <taxon>Ranunculales</taxon>
        <taxon>Circaeasteraceae</taxon>
        <taxon>Kingdonia</taxon>
    </lineage>
</organism>
<dbReference type="OrthoDB" id="331948at2759"/>
<protein>
    <recommendedName>
        <fullName evidence="8">S-acyltransferase</fullName>
        <ecNumber evidence="8">2.3.1.225</ecNumber>
    </recommendedName>
    <alternativeName>
        <fullName evidence="8">Palmitoyltransferase</fullName>
    </alternativeName>
</protein>
<evidence type="ECO:0000256" key="2">
    <source>
        <dbReference type="ARBA" id="ARBA00008574"/>
    </source>
</evidence>
<sequence length="186" mass="21232">MCFLSFVSSVVIDPGNVPSGFSPDIEEDGSETETSINGFNKKDHHCMWINNCVGFANYKPFVIFIMYAAICCIYSMVIIIMSTLQRDSEIGERRYVKILYVSCRSLTAFLSLIMGSLLVWHIYLLSHNMTTIEYKEGKRAKWLAKKSGQNYRHPFDLGVYKNIISVTLGPLFSILVVLKIDRENHL</sequence>
<keyword evidence="5 8" id="KW-1133">Transmembrane helix</keyword>
<comment type="domain">
    <text evidence="8">The DHHC domain is required for palmitoyltransferase activity.</text>
</comment>
<dbReference type="AlphaFoldDB" id="A0A7J7N3B7"/>
<dbReference type="EMBL" id="JACGCM010001124">
    <property type="protein sequence ID" value="KAF6161623.1"/>
    <property type="molecule type" value="Genomic_DNA"/>
</dbReference>
<keyword evidence="7 8" id="KW-0012">Acyltransferase</keyword>
<keyword evidence="6 8" id="KW-0472">Membrane</keyword>
<dbReference type="GO" id="GO:0016020">
    <property type="term" value="C:membrane"/>
    <property type="evidence" value="ECO:0007669"/>
    <property type="project" value="UniProtKB-SubCell"/>
</dbReference>
<evidence type="ECO:0000256" key="4">
    <source>
        <dbReference type="ARBA" id="ARBA00022692"/>
    </source>
</evidence>
<keyword evidence="11" id="KW-1185">Reference proteome</keyword>
<comment type="similarity">
    <text evidence="2 8">Belongs to the DHHC palmitoyltransferase family.</text>
</comment>
<feature type="transmembrane region" description="Helical" evidence="8">
    <location>
        <begin position="61"/>
        <end position="84"/>
    </location>
</feature>
<reference evidence="10 11" key="1">
    <citation type="journal article" date="2020" name="IScience">
        <title>Genome Sequencing of the Endangered Kingdonia uniflora (Circaeasteraceae, Ranunculales) Reveals Potential Mechanisms of Evolutionary Specialization.</title>
        <authorList>
            <person name="Sun Y."/>
            <person name="Deng T."/>
            <person name="Zhang A."/>
            <person name="Moore M.J."/>
            <person name="Landis J.B."/>
            <person name="Lin N."/>
            <person name="Zhang H."/>
            <person name="Zhang X."/>
            <person name="Huang J."/>
            <person name="Zhang X."/>
            <person name="Sun H."/>
            <person name="Wang H."/>
        </authorList>
    </citation>
    <scope>NUCLEOTIDE SEQUENCE [LARGE SCALE GENOMIC DNA]</scope>
    <source>
        <strain evidence="10">TB1705</strain>
        <tissue evidence="10">Leaf</tissue>
    </source>
</reference>
<comment type="caution">
    <text evidence="10">The sequence shown here is derived from an EMBL/GenBank/DDBJ whole genome shotgun (WGS) entry which is preliminary data.</text>
</comment>
<keyword evidence="4 8" id="KW-0812">Transmembrane</keyword>
<evidence type="ECO:0000256" key="7">
    <source>
        <dbReference type="ARBA" id="ARBA00023315"/>
    </source>
</evidence>
<dbReference type="Proteomes" id="UP000541444">
    <property type="component" value="Unassembled WGS sequence"/>
</dbReference>
<evidence type="ECO:0000256" key="6">
    <source>
        <dbReference type="ARBA" id="ARBA00023136"/>
    </source>
</evidence>
<evidence type="ECO:0000256" key="5">
    <source>
        <dbReference type="ARBA" id="ARBA00022989"/>
    </source>
</evidence>
<evidence type="ECO:0000259" key="9">
    <source>
        <dbReference type="Pfam" id="PF01529"/>
    </source>
</evidence>
<gene>
    <name evidence="10" type="ORF">GIB67_002919</name>
</gene>
<accession>A0A7J7N3B7</accession>
<dbReference type="PANTHER" id="PTHR12246">
    <property type="entry name" value="PALMITOYLTRANSFERASE ZDHHC16"/>
    <property type="match status" value="1"/>
</dbReference>
<proteinExistence type="inferred from homology"/>
<comment type="subcellular location">
    <subcellularLocation>
        <location evidence="1">Membrane</location>
        <topology evidence="1">Multi-pass membrane protein</topology>
    </subcellularLocation>
</comment>
<feature type="domain" description="Palmitoyltransferase DHHC" evidence="9">
    <location>
        <begin position="41"/>
        <end position="135"/>
    </location>
</feature>
<dbReference type="EC" id="2.3.1.225" evidence="8"/>
<evidence type="ECO:0000256" key="1">
    <source>
        <dbReference type="ARBA" id="ARBA00004141"/>
    </source>
</evidence>
<dbReference type="PROSITE" id="PS50216">
    <property type="entry name" value="DHHC"/>
    <property type="match status" value="1"/>
</dbReference>
<evidence type="ECO:0000256" key="8">
    <source>
        <dbReference type="RuleBase" id="RU079119"/>
    </source>
</evidence>
<evidence type="ECO:0000256" key="3">
    <source>
        <dbReference type="ARBA" id="ARBA00022679"/>
    </source>
</evidence>
<feature type="transmembrane region" description="Helical" evidence="8">
    <location>
        <begin position="105"/>
        <end position="123"/>
    </location>
</feature>